<dbReference type="GO" id="GO:0016791">
    <property type="term" value="F:phosphatase activity"/>
    <property type="evidence" value="ECO:0007669"/>
    <property type="project" value="TreeGrafter"/>
</dbReference>
<gene>
    <name evidence="4" type="ORF">LtaPh_3439100</name>
</gene>
<comment type="similarity">
    <text evidence="1">Belongs to the histidine acid phosphatase family.</text>
</comment>
<organism evidence="4 5">
    <name type="scientific">Leishmania tarentolae</name>
    <name type="common">Sauroleishmania tarentolae</name>
    <dbReference type="NCBI Taxonomy" id="5689"/>
    <lineage>
        <taxon>Eukaryota</taxon>
        <taxon>Discoba</taxon>
        <taxon>Euglenozoa</taxon>
        <taxon>Kinetoplastea</taxon>
        <taxon>Metakinetoplastina</taxon>
        <taxon>Trypanosomatida</taxon>
        <taxon>Trypanosomatidae</taxon>
        <taxon>Leishmaniinae</taxon>
        <taxon>Leishmania</taxon>
        <taxon>lizard Leishmania</taxon>
    </lineage>
</organism>
<dbReference type="CDD" id="cd07061">
    <property type="entry name" value="HP_HAP_like"/>
    <property type="match status" value="1"/>
</dbReference>
<evidence type="ECO:0000256" key="3">
    <source>
        <dbReference type="SAM" id="SignalP"/>
    </source>
</evidence>
<dbReference type="SUPFAM" id="SSF53254">
    <property type="entry name" value="Phosphoglycerate mutase-like"/>
    <property type="match status" value="1"/>
</dbReference>
<dbReference type="Pfam" id="PF00328">
    <property type="entry name" value="His_Phos_2"/>
    <property type="match status" value="1"/>
</dbReference>
<keyword evidence="3" id="KW-0732">Signal</keyword>
<dbReference type="OrthoDB" id="10257284at2759"/>
<dbReference type="PANTHER" id="PTHR11567:SF110">
    <property type="entry name" value="2-PHOSPHOXYLOSE PHOSPHATASE 1"/>
    <property type="match status" value="1"/>
</dbReference>
<dbReference type="AlphaFoldDB" id="A0A640KW33"/>
<evidence type="ECO:0000256" key="1">
    <source>
        <dbReference type="ARBA" id="ARBA00005375"/>
    </source>
</evidence>
<dbReference type="Gene3D" id="3.40.50.1240">
    <property type="entry name" value="Phosphoglycerate mutase-like"/>
    <property type="match status" value="1"/>
</dbReference>
<comment type="caution">
    <text evidence="4">The sequence shown here is derived from an EMBL/GenBank/DDBJ whole genome shotgun (WGS) entry which is preliminary data.</text>
</comment>
<evidence type="ECO:0000313" key="5">
    <source>
        <dbReference type="Proteomes" id="UP000419144"/>
    </source>
</evidence>
<dbReference type="InterPro" id="IPR000560">
    <property type="entry name" value="His_Pase_clade-2"/>
</dbReference>
<feature type="signal peptide" evidence="3">
    <location>
        <begin position="1"/>
        <end position="23"/>
    </location>
</feature>
<keyword evidence="5" id="KW-1185">Reference proteome</keyword>
<protein>
    <submittedName>
        <fullName evidence="4">Histidine secretory acid phosphatase, putative</fullName>
    </submittedName>
</protein>
<dbReference type="InterPro" id="IPR050645">
    <property type="entry name" value="Histidine_acid_phosphatase"/>
</dbReference>
<dbReference type="PANTHER" id="PTHR11567">
    <property type="entry name" value="ACID PHOSPHATASE-RELATED"/>
    <property type="match status" value="1"/>
</dbReference>
<dbReference type="Proteomes" id="UP000419144">
    <property type="component" value="Unassembled WGS sequence"/>
</dbReference>
<keyword evidence="2" id="KW-0378">Hydrolase</keyword>
<sequence length="279" mass="30620">MTSKLICVLAGALLVTAAVLADARLVVRMVQVVHRHGVCSTFMDDGTMDLCDTQYPCGELTVEGVKMMRAVGEFSRKRYNNLSLVESPLFPSTLYNSSLVHTRSTGTQRTIQSAAAFLRGLFQDDHFYPVVYSQNQTTDTLLSTDAVPSVVGRSLLDNPALHAALSPVLDEHLSWDAIQSAAKDAWVERLCSDYNARIRCVLNMYDVAAAFDATGLLDNATHLKAVYPALMKVKAAWFKHVFSWSRTNKIDLTQGSASQNLAQVVLESITTPPVSYLLS</sequence>
<proteinExistence type="inferred from homology"/>
<dbReference type="EMBL" id="BLBS01000057">
    <property type="protein sequence ID" value="GET93752.1"/>
    <property type="molecule type" value="Genomic_DNA"/>
</dbReference>
<dbReference type="VEuPathDB" id="TriTrypDB:LtaPh_3439100"/>
<evidence type="ECO:0000313" key="4">
    <source>
        <dbReference type="EMBL" id="GET93752.1"/>
    </source>
</evidence>
<dbReference type="InterPro" id="IPR029033">
    <property type="entry name" value="His_PPase_superfam"/>
</dbReference>
<feature type="chain" id="PRO_5024787795" evidence="3">
    <location>
        <begin position="24"/>
        <end position="279"/>
    </location>
</feature>
<reference evidence="4" key="1">
    <citation type="submission" date="2019-11" db="EMBL/GenBank/DDBJ databases">
        <title>Leishmania tarentolae CDS.</title>
        <authorList>
            <person name="Goto Y."/>
            <person name="Yamagishi J."/>
        </authorList>
    </citation>
    <scope>NUCLEOTIDE SEQUENCE [LARGE SCALE GENOMIC DNA]</scope>
    <source>
        <strain evidence="4">Parrot Tar II</strain>
    </source>
</reference>
<evidence type="ECO:0000256" key="2">
    <source>
        <dbReference type="ARBA" id="ARBA00022801"/>
    </source>
</evidence>
<name>A0A640KW33_LEITA</name>
<accession>A0A640KW33</accession>